<feature type="domain" description="Formyl transferase N-terminal" evidence="1">
    <location>
        <begin position="38"/>
        <end position="135"/>
    </location>
</feature>
<dbReference type="PANTHER" id="PTHR11138">
    <property type="entry name" value="METHIONYL-TRNA FORMYLTRANSFERASE"/>
    <property type="match status" value="1"/>
</dbReference>
<organism evidence="2">
    <name type="scientific">marine metagenome</name>
    <dbReference type="NCBI Taxonomy" id="408172"/>
    <lineage>
        <taxon>unclassified sequences</taxon>
        <taxon>metagenomes</taxon>
        <taxon>ecological metagenomes</taxon>
    </lineage>
</organism>
<proteinExistence type="predicted"/>
<dbReference type="SUPFAM" id="SSF53328">
    <property type="entry name" value="Formyltransferase"/>
    <property type="match status" value="1"/>
</dbReference>
<evidence type="ECO:0000313" key="2">
    <source>
        <dbReference type="EMBL" id="SVD72375.1"/>
    </source>
</evidence>
<dbReference type="GO" id="GO:0004479">
    <property type="term" value="F:methionyl-tRNA formyltransferase activity"/>
    <property type="evidence" value="ECO:0007669"/>
    <property type="project" value="TreeGrafter"/>
</dbReference>
<dbReference type="GO" id="GO:0005829">
    <property type="term" value="C:cytosol"/>
    <property type="evidence" value="ECO:0007669"/>
    <property type="project" value="TreeGrafter"/>
</dbReference>
<dbReference type="AlphaFoldDB" id="A0A382XP43"/>
<reference evidence="2" key="1">
    <citation type="submission" date="2018-05" db="EMBL/GenBank/DDBJ databases">
        <authorList>
            <person name="Lanie J.A."/>
            <person name="Ng W.-L."/>
            <person name="Kazmierczak K.M."/>
            <person name="Andrzejewski T.M."/>
            <person name="Davidsen T.M."/>
            <person name="Wayne K.J."/>
            <person name="Tettelin H."/>
            <person name="Glass J.I."/>
            <person name="Rusch D."/>
            <person name="Podicherti R."/>
            <person name="Tsui H.-C.T."/>
            <person name="Winkler M.E."/>
        </authorList>
    </citation>
    <scope>NUCLEOTIDE SEQUENCE</scope>
</reference>
<sequence>MKIALLTSQNQWLENYIEEFSEALGAAKVYFSHNDIRANYDVLFILGYNQIIQDDTLNKNKHNIVVHESDLPKGKGWAPLFWQVLEGKNEIVFTMFEASLGIDDGDVYMKDTLNLTGYELNDTLREKQAQKTIEMCIEFVTNYDKYRIPISQTGEDSYYRKRNSESSQLDIKKTIEEQFNLLRVVNNNEYPAFFEINGNKYILKIELEKNE</sequence>
<dbReference type="EMBL" id="UINC01169036">
    <property type="protein sequence ID" value="SVD72375.1"/>
    <property type="molecule type" value="Genomic_DNA"/>
</dbReference>
<accession>A0A382XP43</accession>
<dbReference type="InterPro" id="IPR002376">
    <property type="entry name" value="Formyl_transf_N"/>
</dbReference>
<evidence type="ECO:0000259" key="1">
    <source>
        <dbReference type="Pfam" id="PF00551"/>
    </source>
</evidence>
<protein>
    <recommendedName>
        <fullName evidence="1">Formyl transferase N-terminal domain-containing protein</fullName>
    </recommendedName>
</protein>
<dbReference type="InterPro" id="IPR036477">
    <property type="entry name" value="Formyl_transf_N_sf"/>
</dbReference>
<dbReference type="PANTHER" id="PTHR11138:SF5">
    <property type="entry name" value="METHIONYL-TRNA FORMYLTRANSFERASE, MITOCHONDRIAL"/>
    <property type="match status" value="1"/>
</dbReference>
<dbReference type="Pfam" id="PF00551">
    <property type="entry name" value="Formyl_trans_N"/>
    <property type="match status" value="1"/>
</dbReference>
<name>A0A382XP43_9ZZZZ</name>
<dbReference type="Gene3D" id="3.40.50.12230">
    <property type="match status" value="1"/>
</dbReference>
<gene>
    <name evidence="2" type="ORF">METZ01_LOCUS425229</name>
</gene>